<dbReference type="EMBL" id="SJPZ01000002">
    <property type="protein sequence ID" value="TWU62577.1"/>
    <property type="molecule type" value="Genomic_DNA"/>
</dbReference>
<evidence type="ECO:0000313" key="2">
    <source>
        <dbReference type="Proteomes" id="UP000316476"/>
    </source>
</evidence>
<name>A0A5C6FKQ2_9PLAN</name>
<sequence length="741" mass="83026">MPPSRSTANNEEFSIDVWYGTHQQFGHNGKPQRWVNVLGRLTGHTDSALLSYSLNDGELQRLTIGPNRTRLANGGDFNVEIDRRDLRVGENELLLFAEDGDDKTSTSIILVNSDAAPTPLPHRVDWSKAERIQDVAQVTDGLWKLVPGGVRVVEPYYDRVLAIGDESWTNYEVTVPVTFHGFRAPGPTDGGRNVVHAAIAVRWPGHADDGKPTQPRTKWYPLGATAEFMIQDHPDECRWRILGGGGKQVRTEEPRQIEFGKRYMMKHRVEATSETTTTYGVKFWDAEQPEPEKWDVTATEDGDVTNGGALLLAHYTDVTFGNVTVEPIESSSGATTDAPSRVVLGPKPGDVYREYAIHNGGNLDWRVTDPNAKAEGAKKFLPNPVLMLDIRDLEHAIRAEAVLDRWGGHAGTTDKRIRFNEKSWITLPELATTPVGHAPERFHSQDNPVIDVPLSHLVKGENTIEGTIGPGNKTHWGQWGLYSLILRVYYDPTKKDFSGGSIVSPSPRTTLQENPEIKLQCDSSTERIDVLAWYDEDGDGVYQDWHASRFQPLRGQAAELRDHVGSIDPSIGESSLTWNTHWIPDQQPESIKLVARIHDGNGLIFVSDVVDDLSLKRNGWSVRQYRATDVPEAFSVRVGRFKSCNIPIVADVPLENAVQAVLHYRTWEASDRHHKPFQINGHAHRNEGKNHHYDYDLLPIAVSELKHGDNRFTIQSDTEHHMLEVLWPGPAITVRYRTGQP</sequence>
<proteinExistence type="predicted"/>
<reference evidence="1 2" key="1">
    <citation type="submission" date="2019-02" db="EMBL/GenBank/DDBJ databases">
        <title>Deep-cultivation of Planctomycetes and their phenomic and genomic characterization uncovers novel biology.</title>
        <authorList>
            <person name="Wiegand S."/>
            <person name="Jogler M."/>
            <person name="Boedeker C."/>
            <person name="Pinto D."/>
            <person name="Vollmers J."/>
            <person name="Rivas-Marin E."/>
            <person name="Kohn T."/>
            <person name="Peeters S.H."/>
            <person name="Heuer A."/>
            <person name="Rast P."/>
            <person name="Oberbeckmann S."/>
            <person name="Bunk B."/>
            <person name="Jeske O."/>
            <person name="Meyerdierks A."/>
            <person name="Storesund J.E."/>
            <person name="Kallscheuer N."/>
            <person name="Luecker S."/>
            <person name="Lage O.M."/>
            <person name="Pohl T."/>
            <person name="Merkel B.J."/>
            <person name="Hornburger P."/>
            <person name="Mueller R.-W."/>
            <person name="Bruemmer F."/>
            <person name="Labrenz M."/>
            <person name="Spormann A.M."/>
            <person name="Op Den Camp H."/>
            <person name="Overmann J."/>
            <person name="Amann R."/>
            <person name="Jetten M.S.M."/>
            <person name="Mascher T."/>
            <person name="Medema M.H."/>
            <person name="Devos D.P."/>
            <person name="Kaster A.-K."/>
            <person name="Ovreas L."/>
            <person name="Rohde M."/>
            <person name="Galperin M.Y."/>
            <person name="Jogler C."/>
        </authorList>
    </citation>
    <scope>NUCLEOTIDE SEQUENCE [LARGE SCALE GENOMIC DNA]</scope>
    <source>
        <strain evidence="1 2">V7</strain>
    </source>
</reference>
<organism evidence="1 2">
    <name type="scientific">Crateriforma conspicua</name>
    <dbReference type="NCBI Taxonomy" id="2527996"/>
    <lineage>
        <taxon>Bacteria</taxon>
        <taxon>Pseudomonadati</taxon>
        <taxon>Planctomycetota</taxon>
        <taxon>Planctomycetia</taxon>
        <taxon>Planctomycetales</taxon>
        <taxon>Planctomycetaceae</taxon>
        <taxon>Crateriforma</taxon>
    </lineage>
</organism>
<evidence type="ECO:0000313" key="1">
    <source>
        <dbReference type="EMBL" id="TWU62577.1"/>
    </source>
</evidence>
<gene>
    <name evidence="1" type="ORF">V7x_43120</name>
</gene>
<dbReference type="Proteomes" id="UP000316476">
    <property type="component" value="Unassembled WGS sequence"/>
</dbReference>
<dbReference type="AlphaFoldDB" id="A0A5C6FKQ2"/>
<dbReference type="RefSeq" id="WP_146415366.1">
    <property type="nucleotide sequence ID" value="NZ_SJPZ01000002.1"/>
</dbReference>
<protein>
    <submittedName>
        <fullName evidence="1">Uncharacterized protein</fullName>
    </submittedName>
</protein>
<dbReference type="OrthoDB" id="266400at2"/>
<comment type="caution">
    <text evidence="1">The sequence shown here is derived from an EMBL/GenBank/DDBJ whole genome shotgun (WGS) entry which is preliminary data.</text>
</comment>
<accession>A0A5C6FKQ2</accession>